<feature type="coiled-coil region" evidence="1">
    <location>
        <begin position="127"/>
        <end position="157"/>
    </location>
</feature>
<evidence type="ECO:0000256" key="2">
    <source>
        <dbReference type="SAM" id="MobiDB-lite"/>
    </source>
</evidence>
<name>A0A1F8GRK6_9BACT</name>
<feature type="compositionally biased region" description="Basic and acidic residues" evidence="2">
    <location>
        <begin position="171"/>
        <end position="187"/>
    </location>
</feature>
<dbReference type="EMBL" id="MGKO01000013">
    <property type="protein sequence ID" value="OGN27288.1"/>
    <property type="molecule type" value="Genomic_DNA"/>
</dbReference>
<feature type="region of interest" description="Disordered" evidence="2">
    <location>
        <begin position="167"/>
        <end position="187"/>
    </location>
</feature>
<dbReference type="Proteomes" id="UP000178444">
    <property type="component" value="Unassembled WGS sequence"/>
</dbReference>
<sequence>MFEQGPQVSGNEKKEKTYGSSLDELSNYLKVRNEEMRQARVEGKSLSFENLFKAGVDLYKGLEFAKKRGEDFKSIGKQTIDEIKSNPGSWEDIVTKAAANTQRVVASHVREGLEKKLEIKGETAQSLLDLEEEEQRLAAMRANIEAAEAAVEERKRILNQGQKFTTMDNTDSLKNEGRQAAAERREAGDISARDLLRGFFRRS</sequence>
<reference evidence="3 4" key="1">
    <citation type="journal article" date="2016" name="Nat. Commun.">
        <title>Thousands of microbial genomes shed light on interconnected biogeochemical processes in an aquifer system.</title>
        <authorList>
            <person name="Anantharaman K."/>
            <person name="Brown C.T."/>
            <person name="Hug L.A."/>
            <person name="Sharon I."/>
            <person name="Castelle C.J."/>
            <person name="Probst A.J."/>
            <person name="Thomas B.C."/>
            <person name="Singh A."/>
            <person name="Wilkins M.J."/>
            <person name="Karaoz U."/>
            <person name="Brodie E.L."/>
            <person name="Williams K.H."/>
            <person name="Hubbard S.S."/>
            <person name="Banfield J.F."/>
        </authorList>
    </citation>
    <scope>NUCLEOTIDE SEQUENCE [LARGE SCALE GENOMIC DNA]</scope>
</reference>
<comment type="caution">
    <text evidence="3">The sequence shown here is derived from an EMBL/GenBank/DDBJ whole genome shotgun (WGS) entry which is preliminary data.</text>
</comment>
<gene>
    <name evidence="3" type="ORF">A2941_00315</name>
</gene>
<keyword evidence="1" id="KW-0175">Coiled coil</keyword>
<evidence type="ECO:0000313" key="4">
    <source>
        <dbReference type="Proteomes" id="UP000178444"/>
    </source>
</evidence>
<dbReference type="AlphaFoldDB" id="A0A1F8GRK6"/>
<organism evidence="3 4">
    <name type="scientific">Candidatus Yanofskybacteria bacterium RIFCSPLOWO2_01_FULL_49_17</name>
    <dbReference type="NCBI Taxonomy" id="1802700"/>
    <lineage>
        <taxon>Bacteria</taxon>
        <taxon>Candidatus Yanofskyibacteriota</taxon>
    </lineage>
</organism>
<accession>A0A1F8GRK6</accession>
<evidence type="ECO:0000313" key="3">
    <source>
        <dbReference type="EMBL" id="OGN27288.1"/>
    </source>
</evidence>
<evidence type="ECO:0000256" key="1">
    <source>
        <dbReference type="SAM" id="Coils"/>
    </source>
</evidence>
<protein>
    <submittedName>
        <fullName evidence="3">Uncharacterized protein</fullName>
    </submittedName>
</protein>
<proteinExistence type="predicted"/>